<dbReference type="EMBL" id="SCKX01000001">
    <property type="protein sequence ID" value="RWZ78886.1"/>
    <property type="molecule type" value="Genomic_DNA"/>
</dbReference>
<evidence type="ECO:0000256" key="2">
    <source>
        <dbReference type="ARBA" id="ARBA00022679"/>
    </source>
</evidence>
<gene>
    <name evidence="6" type="ORF">EOT05_04025</name>
</gene>
<reference evidence="6" key="1">
    <citation type="submission" date="2019-01" db="EMBL/GenBank/DDBJ databases">
        <title>Genomic signatures and co-occurrence patterns of the ultra-small Saccharimodia (Patescibacteria phylum) suggest a symbiotic lifestyle.</title>
        <authorList>
            <person name="Lemos L."/>
            <person name="Medeiros J."/>
            <person name="Andreote F."/>
            <person name="Fernandes G."/>
            <person name="Varani A."/>
            <person name="Oliveira G."/>
            <person name="Pylro V."/>
        </authorList>
    </citation>
    <scope>NUCLEOTIDE SEQUENCE [LARGE SCALE GENOMIC DNA]</scope>
    <source>
        <strain evidence="6">AMD02</strain>
    </source>
</reference>
<dbReference type="InterPro" id="IPR029063">
    <property type="entry name" value="SAM-dependent_MTases_sf"/>
</dbReference>
<protein>
    <submittedName>
        <fullName evidence="6">Class I SAM-dependent RNA methyltransferase</fullName>
    </submittedName>
</protein>
<feature type="binding site" evidence="4">
    <location>
        <position position="273"/>
    </location>
    <ligand>
        <name>S-adenosyl-L-methionine</name>
        <dbReference type="ChEBI" id="CHEBI:59789"/>
    </ligand>
</feature>
<dbReference type="PANTHER" id="PTHR11061:SF30">
    <property type="entry name" value="TRNA (URACIL(54)-C(5))-METHYLTRANSFERASE"/>
    <property type="match status" value="1"/>
</dbReference>
<proteinExistence type="inferred from homology"/>
<keyword evidence="2 4" id="KW-0808">Transferase</keyword>
<feature type="binding site" evidence="4">
    <location>
        <position position="300"/>
    </location>
    <ligand>
        <name>S-adenosyl-L-methionine</name>
        <dbReference type="ChEBI" id="CHEBI:59789"/>
    </ligand>
</feature>
<feature type="binding site" evidence="4">
    <location>
        <position position="363"/>
    </location>
    <ligand>
        <name>S-adenosyl-L-methionine</name>
        <dbReference type="ChEBI" id="CHEBI:59789"/>
    </ligand>
</feature>
<feature type="active site" evidence="5">
    <location>
        <position position="390"/>
    </location>
</feature>
<evidence type="ECO:0000313" key="7">
    <source>
        <dbReference type="Proteomes" id="UP000289257"/>
    </source>
</evidence>
<sequence length="432" mass="48374">MSKRPFPVVLVTLQKIVGGGQTLATMDDGRKLFVWGGLPTEEVEVQLFRKKNSFAEGYVINVLKPAKDRIEALDQDSYISTSPWQIMAFASEQRHKAELIKEAFDLHHFKLPKKIEVYSDDHEYGYRNKMEFSWYWDKAANQLDLAFYGRGTHSKIPVAGSHLAMESINKTALAMRDLLRAHHATGFSLKTLLVRANQKGDVAMQLYVKSESFKPFREIDIAALGVKGFEVIYSNPKSPASVITKRLQAWGSLSLTDTINNVPFSYLAESFFQINLPVYEQALMDMHKWVDPAKPTVDLYSGVGTIGLTIGADDLTLVEINEAAVCEMKANIERLKMKHAHAVHAPSEKALDFISGNATIIVDPPRAGLDKSVINRLIEAAPARIIYLSCNPVTQARDIALLAESYSITSHRGYNFFPRTPHIEHLVVLDLT</sequence>
<dbReference type="InterPro" id="IPR030390">
    <property type="entry name" value="MeTrfase_TrmA_AS"/>
</dbReference>
<dbReference type="InterPro" id="IPR010280">
    <property type="entry name" value="U5_MeTrfase_fam"/>
</dbReference>
<accession>A0A4Q0AIK5</accession>
<comment type="caution">
    <text evidence="6">The sequence shown here is derived from an EMBL/GenBank/DDBJ whole genome shotgun (WGS) entry which is preliminary data.</text>
</comment>
<dbReference type="Gene3D" id="2.40.50.140">
    <property type="entry name" value="Nucleic acid-binding proteins"/>
    <property type="match status" value="1"/>
</dbReference>
<dbReference type="Gene3D" id="2.40.50.1070">
    <property type="match status" value="1"/>
</dbReference>
<evidence type="ECO:0000256" key="1">
    <source>
        <dbReference type="ARBA" id="ARBA00022603"/>
    </source>
</evidence>
<dbReference type="Proteomes" id="UP000289257">
    <property type="component" value="Unassembled WGS sequence"/>
</dbReference>
<keyword evidence="1 4" id="KW-0489">Methyltransferase</keyword>
<organism evidence="6 7">
    <name type="scientific">Candidatus Microsaccharimonas sossegonensis</name>
    <dbReference type="NCBI Taxonomy" id="2506948"/>
    <lineage>
        <taxon>Bacteria</taxon>
        <taxon>Candidatus Saccharimonadota</taxon>
        <taxon>Candidatus Saccharimonadia</taxon>
        <taxon>Candidatus Saccharimonadales</taxon>
        <taxon>Candidatus Saccharimonadaceae</taxon>
        <taxon>Candidatus Microsaccharimonas</taxon>
    </lineage>
</organism>
<keyword evidence="7" id="KW-1185">Reference proteome</keyword>
<keyword evidence="3 4" id="KW-0949">S-adenosyl-L-methionine</keyword>
<name>A0A4Q0AIK5_9BACT</name>
<dbReference type="PROSITE" id="PS51687">
    <property type="entry name" value="SAM_MT_RNA_M5U"/>
    <property type="match status" value="1"/>
</dbReference>
<dbReference type="Gene3D" id="3.40.50.150">
    <property type="entry name" value="Vaccinia Virus protein VP39"/>
    <property type="match status" value="1"/>
</dbReference>
<dbReference type="SUPFAM" id="SSF53335">
    <property type="entry name" value="S-adenosyl-L-methionine-dependent methyltransferases"/>
    <property type="match status" value="1"/>
</dbReference>
<dbReference type="GO" id="GO:0070041">
    <property type="term" value="F:rRNA (uridine-C5-)-methyltransferase activity"/>
    <property type="evidence" value="ECO:0007669"/>
    <property type="project" value="TreeGrafter"/>
</dbReference>
<dbReference type="GO" id="GO:0070475">
    <property type="term" value="P:rRNA base methylation"/>
    <property type="evidence" value="ECO:0007669"/>
    <property type="project" value="TreeGrafter"/>
</dbReference>
<dbReference type="InterPro" id="IPR012340">
    <property type="entry name" value="NA-bd_OB-fold"/>
</dbReference>
<evidence type="ECO:0000256" key="4">
    <source>
        <dbReference type="PROSITE-ProRule" id="PRU01024"/>
    </source>
</evidence>
<dbReference type="PANTHER" id="PTHR11061">
    <property type="entry name" value="RNA M5U METHYLTRANSFERASE"/>
    <property type="match status" value="1"/>
</dbReference>
<feature type="binding site" evidence="4">
    <location>
        <position position="319"/>
    </location>
    <ligand>
        <name>S-adenosyl-L-methionine</name>
        <dbReference type="ChEBI" id="CHEBI:59789"/>
    </ligand>
</feature>
<evidence type="ECO:0000256" key="5">
    <source>
        <dbReference type="PROSITE-ProRule" id="PRU10015"/>
    </source>
</evidence>
<comment type="similarity">
    <text evidence="4">Belongs to the class I-like SAM-binding methyltransferase superfamily. RNA M5U methyltransferase family.</text>
</comment>
<dbReference type="PROSITE" id="PS01230">
    <property type="entry name" value="TRMA_1"/>
    <property type="match status" value="1"/>
</dbReference>
<dbReference type="AlphaFoldDB" id="A0A4Q0AIK5"/>
<dbReference type="Pfam" id="PF05958">
    <property type="entry name" value="tRNA_U5-meth_tr"/>
    <property type="match status" value="1"/>
</dbReference>
<feature type="active site" description="Nucleophile" evidence="4">
    <location>
        <position position="390"/>
    </location>
</feature>
<evidence type="ECO:0000256" key="3">
    <source>
        <dbReference type="ARBA" id="ARBA00022691"/>
    </source>
</evidence>
<evidence type="ECO:0000313" key="6">
    <source>
        <dbReference type="EMBL" id="RWZ78886.1"/>
    </source>
</evidence>